<dbReference type="InterPro" id="IPR036554">
    <property type="entry name" value="GHMP_kinase_C_sf"/>
</dbReference>
<dbReference type="InterPro" id="IPR006204">
    <property type="entry name" value="GHMP_kinase_N_dom"/>
</dbReference>
<feature type="domain" description="GHMP kinase N-terminal" evidence="10">
    <location>
        <begin position="67"/>
        <end position="144"/>
    </location>
</feature>
<feature type="active site" evidence="9">
    <location>
        <position position="137"/>
    </location>
</feature>
<dbReference type="EMBL" id="CP045143">
    <property type="protein sequence ID" value="QFR22611.1"/>
    <property type="molecule type" value="Genomic_DNA"/>
</dbReference>
<evidence type="ECO:0000256" key="3">
    <source>
        <dbReference type="ARBA" id="ARBA00017473"/>
    </source>
</evidence>
<dbReference type="GO" id="GO:0016114">
    <property type="term" value="P:terpenoid biosynthetic process"/>
    <property type="evidence" value="ECO:0007669"/>
    <property type="project" value="UniProtKB-UniRule"/>
</dbReference>
<dbReference type="Gene3D" id="3.30.70.890">
    <property type="entry name" value="GHMP kinase, C-terminal domain"/>
    <property type="match status" value="1"/>
</dbReference>
<keyword evidence="7 9" id="KW-0067">ATP-binding</keyword>
<dbReference type="PIRSF" id="PIRSF010376">
    <property type="entry name" value="IspE"/>
    <property type="match status" value="1"/>
</dbReference>
<dbReference type="InterPro" id="IPR013750">
    <property type="entry name" value="GHMP_kinase_C_dom"/>
</dbReference>
<evidence type="ECO:0000313" key="15">
    <source>
        <dbReference type="Proteomes" id="UP001330016"/>
    </source>
</evidence>
<evidence type="ECO:0000313" key="13">
    <source>
        <dbReference type="EMBL" id="QFR22611.1"/>
    </source>
</evidence>
<dbReference type="AlphaFoldDB" id="A0A5P8Q3N5"/>
<evidence type="ECO:0000313" key="12">
    <source>
        <dbReference type="EMBL" id="MEE6715247.1"/>
    </source>
</evidence>
<dbReference type="InterPro" id="IPR004424">
    <property type="entry name" value="IspE"/>
</dbReference>
<dbReference type="GO" id="GO:0005524">
    <property type="term" value="F:ATP binding"/>
    <property type="evidence" value="ECO:0007669"/>
    <property type="project" value="UniProtKB-UniRule"/>
</dbReference>
<gene>
    <name evidence="9 12" type="primary">ispE</name>
    <name evidence="13" type="ORF">D1010_03645</name>
    <name evidence="12" type="ORF">PS435_05175</name>
</gene>
<keyword evidence="9" id="KW-0414">Isoprene biosynthesis</keyword>
<evidence type="ECO:0000256" key="1">
    <source>
        <dbReference type="ARBA" id="ARBA00009684"/>
    </source>
</evidence>
<dbReference type="EC" id="2.7.1.148" evidence="2 9"/>
<dbReference type="UniPathway" id="UPA00056">
    <property type="reaction ID" value="UER00094"/>
</dbReference>
<feature type="domain" description="GHMP kinase C-terminal" evidence="11">
    <location>
        <begin position="202"/>
        <end position="273"/>
    </location>
</feature>
<dbReference type="InterPro" id="IPR014721">
    <property type="entry name" value="Ribsml_uS5_D2-typ_fold_subgr"/>
</dbReference>
<keyword evidence="6 9" id="KW-0418">Kinase</keyword>
<dbReference type="Proteomes" id="UP000326779">
    <property type="component" value="Chromosome"/>
</dbReference>
<keyword evidence="5 9" id="KW-0547">Nucleotide-binding</keyword>
<dbReference type="GeneID" id="78511376"/>
<dbReference type="EMBL" id="JAQSGK010000010">
    <property type="protein sequence ID" value="MEE6715247.1"/>
    <property type="molecule type" value="Genomic_DNA"/>
</dbReference>
<organism evidence="13 14">
    <name type="scientific">Schleiferilactobacillus harbinensis</name>
    <dbReference type="NCBI Taxonomy" id="304207"/>
    <lineage>
        <taxon>Bacteria</taxon>
        <taxon>Bacillati</taxon>
        <taxon>Bacillota</taxon>
        <taxon>Bacilli</taxon>
        <taxon>Lactobacillales</taxon>
        <taxon>Lactobacillaceae</taxon>
        <taxon>Schleiferilactobacillus</taxon>
    </lineage>
</organism>
<comment type="pathway">
    <text evidence="9">Isoprenoid biosynthesis; isopentenyl diphosphate biosynthesis via DXP pathway; isopentenyl diphosphate from 1-deoxy-D-xylulose 5-phosphate: step 3/6.</text>
</comment>
<accession>A0A5P8Q3N5</accession>
<keyword evidence="15" id="KW-1185">Reference proteome</keyword>
<evidence type="ECO:0000256" key="5">
    <source>
        <dbReference type="ARBA" id="ARBA00022741"/>
    </source>
</evidence>
<dbReference type="Gene3D" id="3.30.230.10">
    <property type="match status" value="1"/>
</dbReference>
<sequence length="294" mass="32188">MSEIMERAAAKINLSLDALYVHADGLHEWEMVMTCVDLHDTIHLTPRADGRIRVRTDSLFLPEDSRNLAYRAAVLLQQRYAPDAGVTIDIEKHIPVSAGMGGGSADAAAVLRALNRLWQLGLDRAALARLGLTLDSDVPFCVYSETALVTGRGEIIHPLGQTPDCWVVIAKPPVPVSTPQILNEAARPERLPHPDTQRVIAGIQAQNLPLMAGGMGNALETITEDKIPEIRRIRQKMRQFGALTAQMTGTGPTVFGIAATHSRAQRIYNGLRGFVPEVYVVRPLKRQTKEVTAE</sequence>
<evidence type="ECO:0000259" key="10">
    <source>
        <dbReference type="Pfam" id="PF00288"/>
    </source>
</evidence>
<comment type="similarity">
    <text evidence="1 9">Belongs to the GHMP kinase family. IspE subfamily.</text>
</comment>
<comment type="catalytic activity">
    <reaction evidence="9">
        <text>4-CDP-2-C-methyl-D-erythritol + ATP = 4-CDP-2-C-methyl-D-erythritol 2-phosphate + ADP + H(+)</text>
        <dbReference type="Rhea" id="RHEA:18437"/>
        <dbReference type="ChEBI" id="CHEBI:15378"/>
        <dbReference type="ChEBI" id="CHEBI:30616"/>
        <dbReference type="ChEBI" id="CHEBI:57823"/>
        <dbReference type="ChEBI" id="CHEBI:57919"/>
        <dbReference type="ChEBI" id="CHEBI:456216"/>
        <dbReference type="EC" id="2.7.1.148"/>
    </reaction>
</comment>
<dbReference type="KEGG" id="lhb:D1010_03645"/>
<comment type="function">
    <text evidence="9">Catalyzes the phosphorylation of the position 2 hydroxy group of 4-diphosphocytidyl-2C-methyl-D-erythritol.</text>
</comment>
<dbReference type="GO" id="GO:0019288">
    <property type="term" value="P:isopentenyl diphosphate biosynthetic process, methylerythritol 4-phosphate pathway"/>
    <property type="evidence" value="ECO:0007669"/>
    <property type="project" value="UniProtKB-UniRule"/>
</dbReference>
<evidence type="ECO:0000259" key="11">
    <source>
        <dbReference type="Pfam" id="PF08544"/>
    </source>
</evidence>
<proteinExistence type="inferred from homology"/>
<evidence type="ECO:0000256" key="2">
    <source>
        <dbReference type="ARBA" id="ARBA00012052"/>
    </source>
</evidence>
<evidence type="ECO:0000256" key="9">
    <source>
        <dbReference type="HAMAP-Rule" id="MF_00061"/>
    </source>
</evidence>
<feature type="binding site" evidence="9">
    <location>
        <begin position="95"/>
        <end position="105"/>
    </location>
    <ligand>
        <name>ATP</name>
        <dbReference type="ChEBI" id="CHEBI:30616"/>
    </ligand>
</feature>
<dbReference type="Pfam" id="PF08544">
    <property type="entry name" value="GHMP_kinases_C"/>
    <property type="match status" value="1"/>
</dbReference>
<protein>
    <recommendedName>
        <fullName evidence="3 9">4-diphosphocytidyl-2-C-methyl-D-erythritol kinase</fullName>
        <shortName evidence="9">CMK</shortName>
        <ecNumber evidence="2 9">2.7.1.148</ecNumber>
    </recommendedName>
    <alternativeName>
        <fullName evidence="8 9">4-(cytidine-5'-diphospho)-2-C-methyl-D-erythritol kinase</fullName>
    </alternativeName>
</protein>
<dbReference type="NCBIfam" id="TIGR00154">
    <property type="entry name" value="ispE"/>
    <property type="match status" value="1"/>
</dbReference>
<reference evidence="13 14" key="1">
    <citation type="submission" date="2019-10" db="EMBL/GenBank/DDBJ databases">
        <title>The completed genome of Lactobacillus harbinensis M1.</title>
        <authorList>
            <person name="Zheng Y."/>
        </authorList>
    </citation>
    <scope>NUCLEOTIDE SEQUENCE [LARGE SCALE GENOMIC DNA]</scope>
    <source>
        <strain evidence="13 14">M1</strain>
    </source>
</reference>
<dbReference type="Proteomes" id="UP001330016">
    <property type="component" value="Unassembled WGS sequence"/>
</dbReference>
<dbReference type="InterPro" id="IPR020568">
    <property type="entry name" value="Ribosomal_Su5_D2-typ_SF"/>
</dbReference>
<evidence type="ECO:0000313" key="14">
    <source>
        <dbReference type="Proteomes" id="UP000326779"/>
    </source>
</evidence>
<dbReference type="SUPFAM" id="SSF54211">
    <property type="entry name" value="Ribosomal protein S5 domain 2-like"/>
    <property type="match status" value="1"/>
</dbReference>
<dbReference type="PANTHER" id="PTHR43527:SF2">
    <property type="entry name" value="4-DIPHOSPHOCYTIDYL-2-C-METHYL-D-ERYTHRITOL KINASE, CHLOROPLASTIC"/>
    <property type="match status" value="1"/>
</dbReference>
<evidence type="ECO:0000256" key="8">
    <source>
        <dbReference type="ARBA" id="ARBA00032554"/>
    </source>
</evidence>
<dbReference type="SUPFAM" id="SSF55060">
    <property type="entry name" value="GHMP Kinase, C-terminal domain"/>
    <property type="match status" value="1"/>
</dbReference>
<dbReference type="GO" id="GO:0050515">
    <property type="term" value="F:4-(cytidine 5'-diphospho)-2-C-methyl-D-erythritol kinase activity"/>
    <property type="evidence" value="ECO:0007669"/>
    <property type="project" value="UniProtKB-UniRule"/>
</dbReference>
<dbReference type="HAMAP" id="MF_00061">
    <property type="entry name" value="IspE"/>
    <property type="match status" value="1"/>
</dbReference>
<evidence type="ECO:0000256" key="4">
    <source>
        <dbReference type="ARBA" id="ARBA00022679"/>
    </source>
</evidence>
<evidence type="ECO:0000256" key="6">
    <source>
        <dbReference type="ARBA" id="ARBA00022777"/>
    </source>
</evidence>
<dbReference type="Pfam" id="PF00288">
    <property type="entry name" value="GHMP_kinases_N"/>
    <property type="match status" value="1"/>
</dbReference>
<evidence type="ECO:0000256" key="7">
    <source>
        <dbReference type="ARBA" id="ARBA00022840"/>
    </source>
</evidence>
<keyword evidence="4 9" id="KW-0808">Transferase</keyword>
<reference evidence="12 15" key="2">
    <citation type="submission" date="2023-02" db="EMBL/GenBank/DDBJ databases">
        <title>The predominant lactic acid bacteria and yeasts involved in the spontaneous fermentation of millet during the production of the traditional porridge Hausa koko in Ghana.</title>
        <authorList>
            <person name="Atter A."/>
            <person name="Diaz M."/>
        </authorList>
    </citation>
    <scope>NUCLEOTIDE SEQUENCE [LARGE SCALE GENOMIC DNA]</scope>
    <source>
        <strain evidence="12 15">FI11640</strain>
    </source>
</reference>
<feature type="active site" evidence="9">
    <location>
        <position position="11"/>
    </location>
</feature>
<dbReference type="PANTHER" id="PTHR43527">
    <property type="entry name" value="4-DIPHOSPHOCYTIDYL-2-C-METHYL-D-ERYTHRITOL KINASE, CHLOROPLASTIC"/>
    <property type="match status" value="1"/>
</dbReference>
<dbReference type="RefSeq" id="WP_035440424.1">
    <property type="nucleotide sequence ID" value="NZ_BJTX01000056.1"/>
</dbReference>
<name>A0A5P8Q3N5_9LACO</name>